<feature type="transmembrane region" description="Helical" evidence="6">
    <location>
        <begin position="176"/>
        <end position="193"/>
    </location>
</feature>
<feature type="transmembrane region" description="Helical" evidence="6">
    <location>
        <begin position="455"/>
        <end position="477"/>
    </location>
</feature>
<accession>A0ABX6TC42</accession>
<keyword evidence="5 6" id="KW-0472">Membrane</keyword>
<dbReference type="Pfam" id="PF09924">
    <property type="entry name" value="LPG_synthase_C"/>
    <property type="match status" value="1"/>
</dbReference>
<name>A0ABX6TC42_9SPHN</name>
<evidence type="ECO:0000256" key="1">
    <source>
        <dbReference type="ARBA" id="ARBA00004651"/>
    </source>
</evidence>
<evidence type="ECO:0000259" key="7">
    <source>
        <dbReference type="Pfam" id="PF09924"/>
    </source>
</evidence>
<keyword evidence="2" id="KW-1003">Cell membrane</keyword>
<feature type="transmembrane region" description="Helical" evidence="6">
    <location>
        <begin position="401"/>
        <end position="420"/>
    </location>
</feature>
<feature type="transmembrane region" description="Helical" evidence="6">
    <location>
        <begin position="282"/>
        <end position="304"/>
    </location>
</feature>
<feature type="transmembrane region" description="Helical" evidence="6">
    <location>
        <begin position="213"/>
        <end position="233"/>
    </location>
</feature>
<comment type="subcellular location">
    <subcellularLocation>
        <location evidence="1">Cell membrane</location>
        <topology evidence="1">Multi-pass membrane protein</topology>
    </subcellularLocation>
</comment>
<evidence type="ECO:0000313" key="8">
    <source>
        <dbReference type="EMBL" id="QNP46313.1"/>
    </source>
</evidence>
<dbReference type="InterPro" id="IPR024320">
    <property type="entry name" value="LPG_synthase_C"/>
</dbReference>
<evidence type="ECO:0000256" key="4">
    <source>
        <dbReference type="ARBA" id="ARBA00022989"/>
    </source>
</evidence>
<feature type="transmembrane region" description="Helical" evidence="6">
    <location>
        <begin position="334"/>
        <end position="356"/>
    </location>
</feature>
<evidence type="ECO:0000313" key="9">
    <source>
        <dbReference type="Proteomes" id="UP000516105"/>
    </source>
</evidence>
<evidence type="ECO:0000256" key="3">
    <source>
        <dbReference type="ARBA" id="ARBA00022692"/>
    </source>
</evidence>
<dbReference type="NCBIfam" id="NF033480">
    <property type="entry name" value="bifunc_MprF"/>
    <property type="match status" value="1"/>
</dbReference>
<evidence type="ECO:0000256" key="6">
    <source>
        <dbReference type="SAM" id="Phobius"/>
    </source>
</evidence>
<feature type="transmembrane region" description="Helical" evidence="6">
    <location>
        <begin position="94"/>
        <end position="114"/>
    </location>
</feature>
<protein>
    <submittedName>
        <fullName evidence="8">Bifunctional lysylphosphatidylglycerol flippase/synthetase MprF</fullName>
    </submittedName>
</protein>
<dbReference type="InterPro" id="IPR051211">
    <property type="entry name" value="PG_lysyltransferase"/>
</dbReference>
<proteinExistence type="predicted"/>
<dbReference type="RefSeq" id="WP_187709266.1">
    <property type="nucleotide sequence ID" value="NZ_CP060782.1"/>
</dbReference>
<evidence type="ECO:0000256" key="2">
    <source>
        <dbReference type="ARBA" id="ARBA00022475"/>
    </source>
</evidence>
<feature type="transmembrane region" description="Helical" evidence="6">
    <location>
        <begin position="245"/>
        <end position="262"/>
    </location>
</feature>
<dbReference type="PANTHER" id="PTHR34697">
    <property type="entry name" value="PHOSPHATIDYLGLYCEROL LYSYLTRANSFERASE"/>
    <property type="match status" value="1"/>
</dbReference>
<dbReference type="EMBL" id="CP060782">
    <property type="protein sequence ID" value="QNP46313.1"/>
    <property type="molecule type" value="Genomic_DNA"/>
</dbReference>
<keyword evidence="3 6" id="KW-0812">Transmembrane</keyword>
<gene>
    <name evidence="8" type="primary">mprF</name>
    <name evidence="8" type="ORF">H9L14_03675</name>
</gene>
<dbReference type="SUPFAM" id="SSF55729">
    <property type="entry name" value="Acyl-CoA N-acyltransferases (Nat)"/>
    <property type="match status" value="1"/>
</dbReference>
<feature type="transmembrane region" description="Helical" evidence="6">
    <location>
        <begin position="54"/>
        <end position="74"/>
    </location>
</feature>
<feature type="transmembrane region" description="Helical" evidence="6">
    <location>
        <begin position="426"/>
        <end position="443"/>
    </location>
</feature>
<keyword evidence="4 6" id="KW-1133">Transmembrane helix</keyword>
<feature type="transmembrane region" description="Helical" evidence="6">
    <location>
        <begin position="134"/>
        <end position="155"/>
    </location>
</feature>
<dbReference type="Gene3D" id="3.40.630.30">
    <property type="match status" value="1"/>
</dbReference>
<evidence type="ECO:0000256" key="5">
    <source>
        <dbReference type="ARBA" id="ARBA00023136"/>
    </source>
</evidence>
<reference evidence="8 9" key="1">
    <citation type="submission" date="2020-08" db="EMBL/GenBank/DDBJ databases">
        <title>Genome sequence of Sphingomonas sediminicola KACC 15039T.</title>
        <authorList>
            <person name="Hyun D.-W."/>
            <person name="Bae J.-W."/>
        </authorList>
    </citation>
    <scope>NUCLEOTIDE SEQUENCE [LARGE SCALE GENOMIC DNA]</scope>
    <source>
        <strain evidence="8 9">KACC 15039</strain>
    </source>
</reference>
<keyword evidence="9" id="KW-1185">Reference proteome</keyword>
<organism evidence="8 9">
    <name type="scientific">Sphingomonas sediminicola</name>
    <dbReference type="NCBI Taxonomy" id="386874"/>
    <lineage>
        <taxon>Bacteria</taxon>
        <taxon>Pseudomonadati</taxon>
        <taxon>Pseudomonadota</taxon>
        <taxon>Alphaproteobacteria</taxon>
        <taxon>Sphingomonadales</taxon>
        <taxon>Sphingomonadaceae</taxon>
        <taxon>Sphingomonas</taxon>
    </lineage>
</organism>
<feature type="transmembrane region" description="Helical" evidence="6">
    <location>
        <begin position="12"/>
        <end position="34"/>
    </location>
</feature>
<dbReference type="Proteomes" id="UP000516105">
    <property type="component" value="Chromosome"/>
</dbReference>
<dbReference type="PANTHER" id="PTHR34697:SF2">
    <property type="entry name" value="PHOSPHATIDYLGLYCEROL LYSYLTRANSFERASE"/>
    <property type="match status" value="1"/>
</dbReference>
<feature type="transmembrane region" description="Helical" evidence="6">
    <location>
        <begin position="376"/>
        <end position="394"/>
    </location>
</feature>
<feature type="domain" description="Phosphatidylglycerol lysyltransferase C-terminal" evidence="7">
    <location>
        <begin position="539"/>
        <end position="823"/>
    </location>
</feature>
<dbReference type="InterPro" id="IPR016181">
    <property type="entry name" value="Acyl_CoA_acyltransferase"/>
</dbReference>
<sequence length="844" mass="91737">MSSAAPKLAPPRLTLQVGALILASVIALLAFEVIDHMARDLHPAELRHAIGAIGPWRVAAALMLTCASYVTLSFYDAFAFRLLKRNLSWRQTRFAAFSSYAISNNLGLALITGGSARYAHYSRFGLTPSEITRVVLLCSGAFWTALLLLCSLVLLTGPPGHRAPLPAPLDVRLQTVALAMLFVLVATWCLAFGVKRVRRCLLGTGEIDHAALIALQTVAIVDVLFAAGALFILVAGDSADLQQLALAYALAIVAGVASHVPGGMGVFEASFLLLAGGQQAKLFAAVLLYRLIYYLLPLTVALIIQGARWVPRIAPTTQASATAVARLGRTSIPALAAAFTAFAGIVLLLSAATPAVPHRLVFVERFIPPLLVETSHFLISLLGTVLLLLGPALFARLRSALILATGLLVAGALLCFTKGIDYEEGIVLVIVAAFLQMNAGSFYRSAGIGTAPLGALWWGVVLSAVAIVGVTLFATQLRGVAGLTWWSFEFGHEASRSLRGLLAATILLGAVGLRQLLTIPAPGGSGPLLPDKVLERSLSGAERTDGMLALTGDKQFLVAPEQDAFLMYRVQRRTWVVMGDPVGPKERWADLAWRLRESADREAGLVCFYEISDRMLPIIVDLGLVPIKYGEEALIDTRCAPRFSRSVRSSIHRAEREGLEFAVLPAAELDHWFPVLKDVSDDWLSQKHTDEKTFSLGRFDTDYLRHFDCAVVRKDDNVVAFANLWTLPNHREASIDLMRRRHDAPAGTMEFLIAKCIMLAAEQGFERFSLGVAPLAGLANRPLAPRWARLGSTVYRHGQRLYSFKGLREFKQKFRPQWEGRYVGTLGGWRGWLSLLDTARLIGD</sequence>